<protein>
    <submittedName>
        <fullName evidence="2">Uncharacterized membrane protein HdeD, DUF308 family</fullName>
    </submittedName>
</protein>
<keyword evidence="3" id="KW-1185">Reference proteome</keyword>
<keyword evidence="1" id="KW-0472">Membrane</keyword>
<dbReference type="InterPro" id="IPR052712">
    <property type="entry name" value="Acid_resist_chaperone_HdeD"/>
</dbReference>
<dbReference type="EMBL" id="FNCC01000013">
    <property type="protein sequence ID" value="SDG91502.1"/>
    <property type="molecule type" value="Genomic_DNA"/>
</dbReference>
<dbReference type="AlphaFoldDB" id="A0A1G7Y4V9"/>
<dbReference type="PANTHER" id="PTHR34989:SF1">
    <property type="entry name" value="PROTEIN HDED"/>
    <property type="match status" value="1"/>
</dbReference>
<proteinExistence type="predicted"/>
<dbReference type="STRING" id="200378.SAMN05216553_11387"/>
<evidence type="ECO:0000313" key="3">
    <source>
        <dbReference type="Proteomes" id="UP000199623"/>
    </source>
</evidence>
<sequence>MRRWWLFTVRGVFAVLFGLAALVWPGLTLVALIVLWGAYVFFDGLVLLYLTLAHRAWPARWALGLIGVTGVATGLVAWFWPGLTATAFLLVIAVWTLVTGVVQIVDAVRLRAVMRNEWFYVVTGVLTVVLGVLLVLNPEAGALAFVITIGVFAILWGVVLVLFSLRLRQFDGGRARHAHRA</sequence>
<gene>
    <name evidence="2" type="ORF">SAMN05216553_11387</name>
</gene>
<organism evidence="2 3">
    <name type="scientific">Lentzea fradiae</name>
    <dbReference type="NCBI Taxonomy" id="200378"/>
    <lineage>
        <taxon>Bacteria</taxon>
        <taxon>Bacillati</taxon>
        <taxon>Actinomycetota</taxon>
        <taxon>Actinomycetes</taxon>
        <taxon>Pseudonocardiales</taxon>
        <taxon>Pseudonocardiaceae</taxon>
        <taxon>Lentzea</taxon>
    </lineage>
</organism>
<feature type="transmembrane region" description="Helical" evidence="1">
    <location>
        <begin position="62"/>
        <end position="80"/>
    </location>
</feature>
<dbReference type="OrthoDB" id="193343at2"/>
<feature type="transmembrane region" description="Helical" evidence="1">
    <location>
        <begin position="117"/>
        <end position="136"/>
    </location>
</feature>
<dbReference type="RefSeq" id="WP_090054479.1">
    <property type="nucleotide sequence ID" value="NZ_FNCC01000013.1"/>
</dbReference>
<reference evidence="3" key="1">
    <citation type="submission" date="2016-10" db="EMBL/GenBank/DDBJ databases">
        <authorList>
            <person name="Varghese N."/>
            <person name="Submissions S."/>
        </authorList>
    </citation>
    <scope>NUCLEOTIDE SEQUENCE [LARGE SCALE GENOMIC DNA]</scope>
    <source>
        <strain evidence="3">CGMCC 4.3506</strain>
    </source>
</reference>
<feature type="transmembrane region" description="Helical" evidence="1">
    <location>
        <begin position="86"/>
        <end position="105"/>
    </location>
</feature>
<dbReference type="GO" id="GO:0005886">
    <property type="term" value="C:plasma membrane"/>
    <property type="evidence" value="ECO:0007669"/>
    <property type="project" value="TreeGrafter"/>
</dbReference>
<feature type="transmembrane region" description="Helical" evidence="1">
    <location>
        <begin position="30"/>
        <end position="50"/>
    </location>
</feature>
<dbReference type="Pfam" id="PF03729">
    <property type="entry name" value="DUF308"/>
    <property type="match status" value="1"/>
</dbReference>
<feature type="transmembrane region" description="Helical" evidence="1">
    <location>
        <begin position="142"/>
        <end position="165"/>
    </location>
</feature>
<evidence type="ECO:0000256" key="1">
    <source>
        <dbReference type="SAM" id="Phobius"/>
    </source>
</evidence>
<feature type="transmembrane region" description="Helical" evidence="1">
    <location>
        <begin position="7"/>
        <end position="24"/>
    </location>
</feature>
<dbReference type="Proteomes" id="UP000199623">
    <property type="component" value="Unassembled WGS sequence"/>
</dbReference>
<dbReference type="InterPro" id="IPR005325">
    <property type="entry name" value="DUF308_memb"/>
</dbReference>
<evidence type="ECO:0000313" key="2">
    <source>
        <dbReference type="EMBL" id="SDG91502.1"/>
    </source>
</evidence>
<accession>A0A1G7Y4V9</accession>
<keyword evidence="1" id="KW-1133">Transmembrane helix</keyword>
<keyword evidence="1" id="KW-0812">Transmembrane</keyword>
<name>A0A1G7Y4V9_9PSEU</name>
<dbReference type="PANTHER" id="PTHR34989">
    <property type="entry name" value="PROTEIN HDED"/>
    <property type="match status" value="1"/>
</dbReference>